<protein>
    <recommendedName>
        <fullName evidence="3">Amino acid kinase family protein</fullName>
    </recommendedName>
</protein>
<evidence type="ECO:0008006" key="3">
    <source>
        <dbReference type="Google" id="ProtNLM"/>
    </source>
</evidence>
<reference evidence="1 2" key="1">
    <citation type="submission" date="2019-02" db="EMBL/GenBank/DDBJ databases">
        <title>Deep-cultivation of Planctomycetes and their phenomic and genomic characterization uncovers novel biology.</title>
        <authorList>
            <person name="Wiegand S."/>
            <person name="Jogler M."/>
            <person name="Boedeker C."/>
            <person name="Pinto D."/>
            <person name="Vollmers J."/>
            <person name="Rivas-Marin E."/>
            <person name="Kohn T."/>
            <person name="Peeters S.H."/>
            <person name="Heuer A."/>
            <person name="Rast P."/>
            <person name="Oberbeckmann S."/>
            <person name="Bunk B."/>
            <person name="Jeske O."/>
            <person name="Meyerdierks A."/>
            <person name="Storesund J.E."/>
            <person name="Kallscheuer N."/>
            <person name="Luecker S."/>
            <person name="Lage O.M."/>
            <person name="Pohl T."/>
            <person name="Merkel B.J."/>
            <person name="Hornburger P."/>
            <person name="Mueller R.-W."/>
            <person name="Bruemmer F."/>
            <person name="Labrenz M."/>
            <person name="Spormann A.M."/>
            <person name="Op den Camp H."/>
            <person name="Overmann J."/>
            <person name="Amann R."/>
            <person name="Jetten M.S.M."/>
            <person name="Mascher T."/>
            <person name="Medema M.H."/>
            <person name="Devos D.P."/>
            <person name="Kaster A.-K."/>
            <person name="Ovreas L."/>
            <person name="Rohde M."/>
            <person name="Galperin M.Y."/>
            <person name="Jogler C."/>
        </authorList>
    </citation>
    <scope>NUCLEOTIDE SEQUENCE [LARGE SCALE GENOMIC DNA]</scope>
    <source>
        <strain evidence="1 2">TBK1r</strain>
    </source>
</reference>
<sequence>MRRVIKIGGSLLLRDALSDSIQAWAVRQPPAQTIGIVGGGELIDAVRRLDAAFPSPSSWLHWQCVGLLRTTFEWLGPQLDGWQLESTPEQFERLKRSPECHSHLVAVDAFYHAATETPLPEDWTTTTDAIAGWLSILVGADELVLLKSCDVDASRSLAELAGQGVVDAALALLADQLPPIRFVNLAAEADR</sequence>
<evidence type="ECO:0000313" key="2">
    <source>
        <dbReference type="Proteomes" id="UP000318081"/>
    </source>
</evidence>
<dbReference type="SUPFAM" id="SSF53633">
    <property type="entry name" value="Carbamate kinase-like"/>
    <property type="match status" value="1"/>
</dbReference>
<dbReference type="RefSeq" id="WP_419580430.1">
    <property type="nucleotide sequence ID" value="NZ_CP036432.1"/>
</dbReference>
<accession>A0ABX5XX31</accession>
<dbReference type="InterPro" id="IPR036393">
    <property type="entry name" value="AceGlu_kinase-like_sf"/>
</dbReference>
<evidence type="ECO:0000313" key="1">
    <source>
        <dbReference type="EMBL" id="QDV86578.1"/>
    </source>
</evidence>
<gene>
    <name evidence="1" type="ORF">TBK1r_55970</name>
</gene>
<dbReference type="Gene3D" id="3.40.1160.10">
    <property type="entry name" value="Acetylglutamate kinase-like"/>
    <property type="match status" value="1"/>
</dbReference>
<name>A0ABX5XX31_9BACT</name>
<dbReference type="Proteomes" id="UP000318081">
    <property type="component" value="Chromosome"/>
</dbReference>
<dbReference type="EMBL" id="CP036432">
    <property type="protein sequence ID" value="QDV86578.1"/>
    <property type="molecule type" value="Genomic_DNA"/>
</dbReference>
<keyword evidence="2" id="KW-1185">Reference proteome</keyword>
<organism evidence="1 2">
    <name type="scientific">Stieleria magnilauensis</name>
    <dbReference type="NCBI Taxonomy" id="2527963"/>
    <lineage>
        <taxon>Bacteria</taxon>
        <taxon>Pseudomonadati</taxon>
        <taxon>Planctomycetota</taxon>
        <taxon>Planctomycetia</taxon>
        <taxon>Pirellulales</taxon>
        <taxon>Pirellulaceae</taxon>
        <taxon>Stieleria</taxon>
    </lineage>
</organism>
<proteinExistence type="predicted"/>